<keyword evidence="15" id="KW-1185">Reference proteome</keyword>
<dbReference type="SMART" id="SM00478">
    <property type="entry name" value="ENDO3c"/>
    <property type="match status" value="1"/>
</dbReference>
<proteinExistence type="inferred from homology"/>
<dbReference type="GO" id="GO:0046872">
    <property type="term" value="F:metal ion binding"/>
    <property type="evidence" value="ECO:0007669"/>
    <property type="project" value="UniProtKB-KW"/>
</dbReference>
<dbReference type="GO" id="GO:0019104">
    <property type="term" value="F:DNA N-glycosylase activity"/>
    <property type="evidence" value="ECO:0007669"/>
    <property type="project" value="UniProtKB-UniRule"/>
</dbReference>
<feature type="domain" description="HhH-GPD" evidence="13">
    <location>
        <begin position="59"/>
        <end position="206"/>
    </location>
</feature>
<keyword evidence="11 12" id="KW-0326">Glycosidase</keyword>
<dbReference type="InterPro" id="IPR011257">
    <property type="entry name" value="DNA_glycosylase"/>
</dbReference>
<dbReference type="KEGG" id="taz:TREAZ_0126"/>
<dbReference type="STRING" id="545695.TREAZ_0126"/>
<keyword evidence="10 12" id="KW-0456">Lyase</keyword>
<comment type="cofactor">
    <cofactor evidence="12">
        <name>[4Fe-4S] cluster</name>
        <dbReference type="ChEBI" id="CHEBI:49883"/>
    </cofactor>
    <text evidence="12">Binds 1 [4Fe-4S] cluster.</text>
</comment>
<dbReference type="Gene3D" id="1.10.1670.10">
    <property type="entry name" value="Helix-hairpin-Helix base-excision DNA repair enzymes (C-terminal)"/>
    <property type="match status" value="1"/>
</dbReference>
<dbReference type="Pfam" id="PF00730">
    <property type="entry name" value="HhH-GPD"/>
    <property type="match status" value="1"/>
</dbReference>
<protein>
    <recommendedName>
        <fullName evidence="12">Endonuclease III</fullName>
        <ecNumber evidence="12">4.2.99.18</ecNumber>
    </recommendedName>
    <alternativeName>
        <fullName evidence="12">DNA-(apurinic or apyrimidinic site) lyase</fullName>
    </alternativeName>
</protein>
<dbReference type="HOGENOM" id="CLU_012862_3_3_12"/>
<dbReference type="EMBL" id="CP001841">
    <property type="protein sequence ID" value="AEF81349.1"/>
    <property type="molecule type" value="Genomic_DNA"/>
</dbReference>
<dbReference type="InterPro" id="IPR003265">
    <property type="entry name" value="HhH-GPD_domain"/>
</dbReference>
<dbReference type="Pfam" id="PF00633">
    <property type="entry name" value="HHH"/>
    <property type="match status" value="1"/>
</dbReference>
<evidence type="ECO:0000256" key="4">
    <source>
        <dbReference type="ARBA" id="ARBA00022763"/>
    </source>
</evidence>
<evidence type="ECO:0000259" key="13">
    <source>
        <dbReference type="SMART" id="SM00478"/>
    </source>
</evidence>
<gene>
    <name evidence="12 14" type="primary">nth</name>
    <name evidence="14" type="ordered locus">TREAZ_0126</name>
</gene>
<feature type="binding site" evidence="12">
    <location>
        <position position="218"/>
    </location>
    <ligand>
        <name>[4Fe-4S] cluster</name>
        <dbReference type="ChEBI" id="CHEBI:49883"/>
    </ligand>
</feature>
<dbReference type="HAMAP" id="MF_00942">
    <property type="entry name" value="Nth"/>
    <property type="match status" value="1"/>
</dbReference>
<dbReference type="InterPro" id="IPR000445">
    <property type="entry name" value="HhH_motif"/>
</dbReference>
<evidence type="ECO:0000256" key="7">
    <source>
        <dbReference type="ARBA" id="ARBA00023014"/>
    </source>
</evidence>
<dbReference type="PIRSF" id="PIRSF001435">
    <property type="entry name" value="Nth"/>
    <property type="match status" value="1"/>
</dbReference>
<dbReference type="InterPro" id="IPR005759">
    <property type="entry name" value="Nth"/>
</dbReference>
<dbReference type="GO" id="GO:0003677">
    <property type="term" value="F:DNA binding"/>
    <property type="evidence" value="ECO:0007669"/>
    <property type="project" value="UniProtKB-UniRule"/>
</dbReference>
<comment type="catalytic activity">
    <reaction evidence="12">
        <text>2'-deoxyribonucleotide-(2'-deoxyribose 5'-phosphate)-2'-deoxyribonucleotide-DNA = a 3'-end 2'-deoxyribonucleotide-(2,3-dehydro-2,3-deoxyribose 5'-phosphate)-DNA + a 5'-end 5'-phospho-2'-deoxyribonucleoside-DNA + H(+)</text>
        <dbReference type="Rhea" id="RHEA:66592"/>
        <dbReference type="Rhea" id="RHEA-COMP:13180"/>
        <dbReference type="Rhea" id="RHEA-COMP:16897"/>
        <dbReference type="Rhea" id="RHEA-COMP:17067"/>
        <dbReference type="ChEBI" id="CHEBI:15378"/>
        <dbReference type="ChEBI" id="CHEBI:136412"/>
        <dbReference type="ChEBI" id="CHEBI:157695"/>
        <dbReference type="ChEBI" id="CHEBI:167181"/>
        <dbReference type="EC" id="4.2.99.18"/>
    </reaction>
</comment>
<reference evidence="15" key="1">
    <citation type="submission" date="2009-12" db="EMBL/GenBank/DDBJ databases">
        <title>Complete sequence of Treponema azotonutricium strain ZAS-9.</title>
        <authorList>
            <person name="Tetu S.G."/>
            <person name="Matson E."/>
            <person name="Ren Q."/>
            <person name="Seshadri R."/>
            <person name="Elbourne L."/>
            <person name="Hassan K.A."/>
            <person name="Durkin A."/>
            <person name="Radune D."/>
            <person name="Mohamoud Y."/>
            <person name="Shay R."/>
            <person name="Jin S."/>
            <person name="Zhang X."/>
            <person name="Lucey K."/>
            <person name="Ballor N.R."/>
            <person name="Ottesen E."/>
            <person name="Rosenthal R."/>
            <person name="Allen A."/>
            <person name="Leadbetter J.R."/>
            <person name="Paulsen I.T."/>
        </authorList>
    </citation>
    <scope>NUCLEOTIDE SEQUENCE [LARGE SCALE GENOMIC DNA]</scope>
    <source>
        <strain evidence="15">ATCC BAA-888 / DSM 13862 / ZAS-9</strain>
    </source>
</reference>
<dbReference type="PANTHER" id="PTHR10359:SF18">
    <property type="entry name" value="ENDONUCLEASE III"/>
    <property type="match status" value="1"/>
</dbReference>
<dbReference type="eggNOG" id="COG0177">
    <property type="taxonomic scope" value="Bacteria"/>
</dbReference>
<dbReference type="NCBIfam" id="TIGR01083">
    <property type="entry name" value="nth"/>
    <property type="match status" value="1"/>
</dbReference>
<dbReference type="InterPro" id="IPR023170">
    <property type="entry name" value="HhH_base_excis_C"/>
</dbReference>
<dbReference type="Proteomes" id="UP000009222">
    <property type="component" value="Chromosome"/>
</dbReference>
<evidence type="ECO:0000313" key="15">
    <source>
        <dbReference type="Proteomes" id="UP000009222"/>
    </source>
</evidence>
<evidence type="ECO:0000256" key="5">
    <source>
        <dbReference type="ARBA" id="ARBA00022801"/>
    </source>
</evidence>
<reference evidence="14 15" key="2">
    <citation type="journal article" date="2011" name="ISME J.">
        <title>RNA-seq reveals cooperative metabolic interactions between two termite-gut spirochete species in co-culture.</title>
        <authorList>
            <person name="Rosenthal A.Z."/>
            <person name="Matson E.G."/>
            <person name="Eldar A."/>
            <person name="Leadbetter J.R."/>
        </authorList>
    </citation>
    <scope>NUCLEOTIDE SEQUENCE [LARGE SCALE GENOMIC DNA]</scope>
    <source>
        <strain evidence="15">ATCC BAA-888 / DSM 13862 / ZAS-9</strain>
    </source>
</reference>
<evidence type="ECO:0000256" key="3">
    <source>
        <dbReference type="ARBA" id="ARBA00022723"/>
    </source>
</evidence>
<dbReference type="GO" id="GO:0051539">
    <property type="term" value="F:4 iron, 4 sulfur cluster binding"/>
    <property type="evidence" value="ECO:0007669"/>
    <property type="project" value="UniProtKB-UniRule"/>
</dbReference>
<dbReference type="Gene3D" id="1.10.340.30">
    <property type="entry name" value="Hypothetical protein, domain 2"/>
    <property type="match status" value="1"/>
</dbReference>
<comment type="function">
    <text evidence="12">DNA repair enzyme that has both DNA N-glycosylase activity and AP-lyase activity. The DNA N-glycosylase activity releases various damaged pyrimidines from DNA by cleaving the N-glycosidic bond, leaving an AP (apurinic/apyrimidinic) site. The AP-lyase activity cleaves the phosphodiester bond 3' to the AP site by a beta-elimination, leaving a 3'-terminal unsaturated sugar and a product with a terminal 5'-phosphate.</text>
</comment>
<keyword evidence="14" id="KW-0540">Nuclease</keyword>
<keyword evidence="5 12" id="KW-0378">Hydrolase</keyword>
<dbReference type="SUPFAM" id="SSF48150">
    <property type="entry name" value="DNA-glycosylase"/>
    <property type="match status" value="1"/>
</dbReference>
<keyword evidence="9 12" id="KW-0234">DNA repair</keyword>
<dbReference type="CDD" id="cd00056">
    <property type="entry name" value="ENDO3c"/>
    <property type="match status" value="1"/>
</dbReference>
<evidence type="ECO:0000256" key="11">
    <source>
        <dbReference type="ARBA" id="ARBA00023295"/>
    </source>
</evidence>
<sequence length="229" mass="25507">MGLLFQYGIMYHIDMSTETLPDKKARLQMVMKTLGPLYPDHRPLLDFETPFQLLVSTVLAAQCTDAAVNIVTRELFSRFPDPAALAEAPLPELEKIVHSTGFFRAKAHNIKALSRQLLEKHSGEVPDTMEGLTALPGAGRKTASVVLSTCFGIPAIIVDTHFSRVTKRLGFTHSDRPEEIEKHLAAITPRDEWIAVSHVLNRFGRNTCYARKPDCENCPVKRLCPESAV</sequence>
<evidence type="ECO:0000256" key="8">
    <source>
        <dbReference type="ARBA" id="ARBA00023125"/>
    </source>
</evidence>
<feature type="binding site" evidence="12">
    <location>
        <position position="224"/>
    </location>
    <ligand>
        <name>[4Fe-4S] cluster</name>
        <dbReference type="ChEBI" id="CHEBI:49883"/>
    </ligand>
</feature>
<dbReference type="FunCoup" id="F5YFF2">
    <property type="interactions" value="329"/>
</dbReference>
<keyword evidence="7 12" id="KW-0411">Iron-sulfur</keyword>
<keyword evidence="2 12" id="KW-0004">4Fe-4S</keyword>
<dbReference type="InParanoid" id="F5YFF2"/>
<evidence type="ECO:0000256" key="10">
    <source>
        <dbReference type="ARBA" id="ARBA00023239"/>
    </source>
</evidence>
<dbReference type="EC" id="4.2.99.18" evidence="12"/>
<name>F5YFF2_LEAAZ</name>
<keyword evidence="3 12" id="KW-0479">Metal-binding</keyword>
<dbReference type="PANTHER" id="PTHR10359">
    <property type="entry name" value="A/G-SPECIFIC ADENINE GLYCOSYLASE/ENDONUCLEASE III"/>
    <property type="match status" value="1"/>
</dbReference>
<evidence type="ECO:0000256" key="6">
    <source>
        <dbReference type="ARBA" id="ARBA00023004"/>
    </source>
</evidence>
<dbReference type="FunFam" id="1.10.1670.10:FF:000001">
    <property type="entry name" value="Endonuclease III"/>
    <property type="match status" value="1"/>
</dbReference>
<feature type="binding site" evidence="12">
    <location>
        <position position="215"/>
    </location>
    <ligand>
        <name>[4Fe-4S] cluster</name>
        <dbReference type="ChEBI" id="CHEBI:49883"/>
    </ligand>
</feature>
<keyword evidence="14" id="KW-0255">Endonuclease</keyword>
<dbReference type="InterPro" id="IPR003651">
    <property type="entry name" value="Endonuclease3_FeS-loop_motif"/>
</dbReference>
<evidence type="ECO:0000256" key="12">
    <source>
        <dbReference type="HAMAP-Rule" id="MF_00942"/>
    </source>
</evidence>
<accession>F5YFF2</accession>
<feature type="binding site" evidence="12">
    <location>
        <position position="208"/>
    </location>
    <ligand>
        <name>[4Fe-4S] cluster</name>
        <dbReference type="ChEBI" id="CHEBI:49883"/>
    </ligand>
</feature>
<keyword evidence="8 12" id="KW-0238">DNA-binding</keyword>
<dbReference type="AlphaFoldDB" id="F5YFF2"/>
<evidence type="ECO:0000256" key="2">
    <source>
        <dbReference type="ARBA" id="ARBA00022485"/>
    </source>
</evidence>
<comment type="similarity">
    <text evidence="1 12">Belongs to the Nth/MutY family.</text>
</comment>
<evidence type="ECO:0000313" key="14">
    <source>
        <dbReference type="EMBL" id="AEF81349.1"/>
    </source>
</evidence>
<dbReference type="Pfam" id="PF10576">
    <property type="entry name" value="EndIII_4Fe-2S"/>
    <property type="match status" value="1"/>
</dbReference>
<dbReference type="FunFam" id="1.10.340.30:FF:000001">
    <property type="entry name" value="Endonuclease III"/>
    <property type="match status" value="1"/>
</dbReference>
<keyword evidence="6 12" id="KW-0408">Iron</keyword>
<dbReference type="GO" id="GO:0006285">
    <property type="term" value="P:base-excision repair, AP site formation"/>
    <property type="evidence" value="ECO:0007669"/>
    <property type="project" value="TreeGrafter"/>
</dbReference>
<organism evidence="14 15">
    <name type="scientific">Leadbettera azotonutricia (strain ATCC BAA-888 / DSM 13862 / ZAS-9)</name>
    <name type="common">Treponema azotonutricium</name>
    <dbReference type="NCBI Taxonomy" id="545695"/>
    <lineage>
        <taxon>Bacteria</taxon>
        <taxon>Pseudomonadati</taxon>
        <taxon>Spirochaetota</taxon>
        <taxon>Spirochaetia</taxon>
        <taxon>Spirochaetales</taxon>
        <taxon>Breznakiellaceae</taxon>
        <taxon>Leadbettera</taxon>
    </lineage>
</organism>
<evidence type="ECO:0000256" key="1">
    <source>
        <dbReference type="ARBA" id="ARBA00008343"/>
    </source>
</evidence>
<keyword evidence="4 12" id="KW-0227">DNA damage</keyword>
<dbReference type="GO" id="GO:0140078">
    <property type="term" value="F:class I DNA-(apurinic or apyrimidinic site) endonuclease activity"/>
    <property type="evidence" value="ECO:0007669"/>
    <property type="project" value="UniProtKB-EC"/>
</dbReference>
<evidence type="ECO:0000256" key="9">
    <source>
        <dbReference type="ARBA" id="ARBA00023204"/>
    </source>
</evidence>